<dbReference type="SUPFAM" id="SSF103473">
    <property type="entry name" value="MFS general substrate transporter"/>
    <property type="match status" value="1"/>
</dbReference>
<dbReference type="PROSITE" id="PS50850">
    <property type="entry name" value="MFS"/>
    <property type="match status" value="1"/>
</dbReference>
<dbReference type="InterPro" id="IPR050327">
    <property type="entry name" value="Proton-linked_MCT"/>
</dbReference>
<evidence type="ECO:0000256" key="2">
    <source>
        <dbReference type="ARBA" id="ARBA00022989"/>
    </source>
</evidence>
<gene>
    <name evidence="6" type="ORF">K7G82_28560</name>
</gene>
<feature type="transmembrane region" description="Helical" evidence="4">
    <location>
        <begin position="12"/>
        <end position="31"/>
    </location>
</feature>
<evidence type="ECO:0000256" key="4">
    <source>
        <dbReference type="SAM" id="Phobius"/>
    </source>
</evidence>
<evidence type="ECO:0000256" key="3">
    <source>
        <dbReference type="ARBA" id="ARBA00023136"/>
    </source>
</evidence>
<dbReference type="RefSeq" id="WP_222993786.1">
    <property type="nucleotide sequence ID" value="NZ_JAINVV010000015.1"/>
</dbReference>
<keyword evidence="3 4" id="KW-0472">Membrane</keyword>
<dbReference type="Pfam" id="PF07690">
    <property type="entry name" value="MFS_1"/>
    <property type="match status" value="1"/>
</dbReference>
<dbReference type="PANTHER" id="PTHR11360">
    <property type="entry name" value="MONOCARBOXYLATE TRANSPORTER"/>
    <property type="match status" value="1"/>
</dbReference>
<feature type="transmembrane region" description="Helical" evidence="4">
    <location>
        <begin position="287"/>
        <end position="305"/>
    </location>
</feature>
<comment type="caution">
    <text evidence="6">The sequence shown here is derived from an EMBL/GenBank/DDBJ whole genome shotgun (WGS) entry which is preliminary data.</text>
</comment>
<feature type="transmembrane region" description="Helical" evidence="4">
    <location>
        <begin position="347"/>
        <end position="367"/>
    </location>
</feature>
<dbReference type="InterPro" id="IPR011701">
    <property type="entry name" value="MFS"/>
</dbReference>
<dbReference type="EMBL" id="JAINVV010000015">
    <property type="protein sequence ID" value="MBY8826289.1"/>
    <property type="molecule type" value="Genomic_DNA"/>
</dbReference>
<feature type="domain" description="Major facilitator superfamily (MFS) profile" evidence="5">
    <location>
        <begin position="1"/>
        <end position="402"/>
    </location>
</feature>
<organism evidence="6 7">
    <name type="scientific">Sphingomonas colocasiae</name>
    <dbReference type="NCBI Taxonomy" id="1848973"/>
    <lineage>
        <taxon>Bacteria</taxon>
        <taxon>Pseudomonadati</taxon>
        <taxon>Pseudomonadota</taxon>
        <taxon>Alphaproteobacteria</taxon>
        <taxon>Sphingomonadales</taxon>
        <taxon>Sphingomonadaceae</taxon>
        <taxon>Sphingomonas</taxon>
    </lineage>
</organism>
<evidence type="ECO:0000259" key="5">
    <source>
        <dbReference type="PROSITE" id="PS50850"/>
    </source>
</evidence>
<keyword evidence="1 4" id="KW-0812">Transmembrane</keyword>
<feature type="transmembrane region" description="Helical" evidence="4">
    <location>
        <begin position="311"/>
        <end position="335"/>
    </location>
</feature>
<dbReference type="Proteomes" id="UP000706039">
    <property type="component" value="Unassembled WGS sequence"/>
</dbReference>
<protein>
    <submittedName>
        <fullName evidence="6">MFS transporter</fullName>
    </submittedName>
</protein>
<feature type="transmembrane region" description="Helical" evidence="4">
    <location>
        <begin position="256"/>
        <end position="275"/>
    </location>
</feature>
<feature type="transmembrane region" description="Helical" evidence="4">
    <location>
        <begin position="379"/>
        <end position="397"/>
    </location>
</feature>
<evidence type="ECO:0000256" key="1">
    <source>
        <dbReference type="ARBA" id="ARBA00022692"/>
    </source>
</evidence>
<accession>A0ABS7Q221</accession>
<feature type="transmembrane region" description="Helical" evidence="4">
    <location>
        <begin position="171"/>
        <end position="190"/>
    </location>
</feature>
<evidence type="ECO:0000313" key="7">
    <source>
        <dbReference type="Proteomes" id="UP000706039"/>
    </source>
</evidence>
<dbReference type="InterPro" id="IPR020846">
    <property type="entry name" value="MFS_dom"/>
</dbReference>
<name>A0ABS7Q221_9SPHN</name>
<proteinExistence type="predicted"/>
<feature type="transmembrane region" description="Helical" evidence="4">
    <location>
        <begin position="137"/>
        <end position="165"/>
    </location>
</feature>
<sequence>MSTTASEWRSGWPVVFGAALALGTALPVWNYVSSLFVAPMTAEFGWTRGQLASASASAFFGSLAAPVIGKVADIFGARRVLMLGLLGYAGAFLALAFQPGTLAAYTVIIMLHTMIGIACGGAIFSRAVAGWFDRSRGLALGLTMTGVPLAAALITPALHLVIAGWGWQSGFIFLSALSLVIGIPCVFLLVRERDHVQTAGPGEGPPPAQDGANWSEIGRSSGFWLLALALLPINAAGTGIMSAMAPILTDGGMSPALAAGLVSMFAISVIASRLGGGWLIDRFPPHLVAAGVAAVPAIGCALLLAGQANVALAAVALILIGVQQGAEIDLVGYLLARLFGMKNYASAYGVCVVFLGLSGAFGVAWFGRSFDAHGSYDTALAISAPCYLAGAALLFALRGPIRRSARAVAGHGHGGDAAVPVQA</sequence>
<dbReference type="PANTHER" id="PTHR11360:SF284">
    <property type="entry name" value="EG:103B4.3 PROTEIN-RELATED"/>
    <property type="match status" value="1"/>
</dbReference>
<feature type="transmembrane region" description="Helical" evidence="4">
    <location>
        <begin position="223"/>
        <end position="244"/>
    </location>
</feature>
<feature type="transmembrane region" description="Helical" evidence="4">
    <location>
        <begin position="51"/>
        <end position="68"/>
    </location>
</feature>
<feature type="transmembrane region" description="Helical" evidence="4">
    <location>
        <begin position="103"/>
        <end position="125"/>
    </location>
</feature>
<reference evidence="6 7" key="1">
    <citation type="submission" date="2021-08" db="EMBL/GenBank/DDBJ databases">
        <authorList>
            <person name="Tuo L."/>
        </authorList>
    </citation>
    <scope>NUCLEOTIDE SEQUENCE [LARGE SCALE GENOMIC DNA]</scope>
    <source>
        <strain evidence="6 7">JCM 31229</strain>
    </source>
</reference>
<evidence type="ECO:0000313" key="6">
    <source>
        <dbReference type="EMBL" id="MBY8826289.1"/>
    </source>
</evidence>
<keyword evidence="7" id="KW-1185">Reference proteome</keyword>
<dbReference type="InterPro" id="IPR036259">
    <property type="entry name" value="MFS_trans_sf"/>
</dbReference>
<feature type="transmembrane region" description="Helical" evidence="4">
    <location>
        <begin position="80"/>
        <end position="97"/>
    </location>
</feature>
<dbReference type="Gene3D" id="1.20.1250.20">
    <property type="entry name" value="MFS general substrate transporter like domains"/>
    <property type="match status" value="2"/>
</dbReference>
<keyword evidence="2 4" id="KW-1133">Transmembrane helix</keyword>